<organism evidence="6 7">
    <name type="scientific">Enterococcus wangshanyuanii</name>
    <dbReference type="NCBI Taxonomy" id="2005703"/>
    <lineage>
        <taxon>Bacteria</taxon>
        <taxon>Bacillati</taxon>
        <taxon>Bacillota</taxon>
        <taxon>Bacilli</taxon>
        <taxon>Lactobacillales</taxon>
        <taxon>Enterococcaceae</taxon>
        <taxon>Enterococcus</taxon>
    </lineage>
</organism>
<sequence>MKKKIRITKLVLTVLLVPALLDTYSVFAEEATDTVITQQKQTAIDENLMADEEKISEKPLDTTEKSNLETTLSGSTEQSIEPEAVLSDLENTFTENSTVDETSAEVTVTISLEDQRSDTTQTVSFSGLVNTTQVFSLPVTAAEDDVVTSSSEIAVPSIDASGQLSVQVTFPASATGIHSLSIVISKPVATAFGSVNIKHLDDFGNQLTQFDLFVAGFVGDSYNTMPLTIPGYFLTAIPKNATGMITAAPQTVIYQYDRVQTTVNVVCVDENGTVLGTPISQAGKFNDSFTIDAPVIAGYEFLGFSLPTKRADTTSIEGIYDLEDQYFKATYRRLASAIDSSEGVSTTLPDNIPVSKTTQASSQKKENISSPIATQVTINNQINTILSPPTQKKSYSQAHTQLPKTGEKVIANSLTVIGFSLLSVVYFAKKKREHI</sequence>
<keyword evidence="3" id="KW-0472">Membrane</keyword>
<dbReference type="NCBIfam" id="TIGR01167">
    <property type="entry name" value="LPXTG_anchor"/>
    <property type="match status" value="1"/>
</dbReference>
<feature type="region of interest" description="Disordered" evidence="2">
    <location>
        <begin position="48"/>
        <end position="79"/>
    </location>
</feature>
<dbReference type="Proteomes" id="UP000630615">
    <property type="component" value="Unassembled WGS sequence"/>
</dbReference>
<feature type="chain" id="PRO_5046219106" description="MucBP domain-containing protein" evidence="4">
    <location>
        <begin position="29"/>
        <end position="435"/>
    </location>
</feature>
<comment type="caution">
    <text evidence="6">The sequence shown here is derived from an EMBL/GenBank/DDBJ whole genome shotgun (WGS) entry which is preliminary data.</text>
</comment>
<proteinExistence type="predicted"/>
<evidence type="ECO:0000256" key="2">
    <source>
        <dbReference type="SAM" id="MobiDB-lite"/>
    </source>
</evidence>
<dbReference type="Pfam" id="PF06458">
    <property type="entry name" value="MucBP"/>
    <property type="match status" value="2"/>
</dbReference>
<reference evidence="7" key="1">
    <citation type="journal article" date="2019" name="Int. J. Syst. Evol. Microbiol.">
        <title>The Global Catalogue of Microorganisms (GCM) 10K type strain sequencing project: providing services to taxonomists for standard genome sequencing and annotation.</title>
        <authorList>
            <consortium name="The Broad Institute Genomics Platform"/>
            <consortium name="The Broad Institute Genome Sequencing Center for Infectious Disease"/>
            <person name="Wu L."/>
            <person name="Ma J."/>
        </authorList>
    </citation>
    <scope>NUCLEOTIDE SEQUENCE [LARGE SCALE GENOMIC DNA]</scope>
    <source>
        <strain evidence="7">CGMCC 1.15942</strain>
    </source>
</reference>
<feature type="domain" description="MucBP" evidence="5">
    <location>
        <begin position="262"/>
        <end position="309"/>
    </location>
</feature>
<evidence type="ECO:0000256" key="1">
    <source>
        <dbReference type="ARBA" id="ARBA00022737"/>
    </source>
</evidence>
<dbReference type="Gene3D" id="3.10.20.320">
    <property type="entry name" value="Putative peptidoglycan bound protein (lpxtg motif)"/>
    <property type="match status" value="2"/>
</dbReference>
<dbReference type="RefSeq" id="WP_088270206.1">
    <property type="nucleotide sequence ID" value="NZ_BMKI01000004.1"/>
</dbReference>
<dbReference type="InterPro" id="IPR009459">
    <property type="entry name" value="MucBP_dom"/>
</dbReference>
<evidence type="ECO:0000259" key="5">
    <source>
        <dbReference type="Pfam" id="PF06458"/>
    </source>
</evidence>
<evidence type="ECO:0000313" key="6">
    <source>
        <dbReference type="EMBL" id="GGC91844.1"/>
    </source>
</evidence>
<feature type="compositionally biased region" description="Basic and acidic residues" evidence="2">
    <location>
        <begin position="51"/>
        <end position="67"/>
    </location>
</feature>
<keyword evidence="7" id="KW-1185">Reference proteome</keyword>
<gene>
    <name evidence="6" type="ORF">GCM10011573_21810</name>
</gene>
<keyword evidence="3" id="KW-0812">Transmembrane</keyword>
<feature type="domain" description="MucBP" evidence="5">
    <location>
        <begin position="195"/>
        <end position="256"/>
    </location>
</feature>
<dbReference type="EMBL" id="BMKI01000004">
    <property type="protein sequence ID" value="GGC91844.1"/>
    <property type="molecule type" value="Genomic_DNA"/>
</dbReference>
<evidence type="ECO:0000313" key="7">
    <source>
        <dbReference type="Proteomes" id="UP000630615"/>
    </source>
</evidence>
<feature type="signal peptide" evidence="4">
    <location>
        <begin position="1"/>
        <end position="28"/>
    </location>
</feature>
<feature type="region of interest" description="Disordered" evidence="2">
    <location>
        <begin position="349"/>
        <end position="368"/>
    </location>
</feature>
<name>A0ABQ1P9N7_9ENTE</name>
<protein>
    <recommendedName>
        <fullName evidence="5">MucBP domain-containing protein</fullName>
    </recommendedName>
</protein>
<keyword evidence="4" id="KW-0732">Signal</keyword>
<feature type="transmembrane region" description="Helical" evidence="3">
    <location>
        <begin position="409"/>
        <end position="428"/>
    </location>
</feature>
<accession>A0ABQ1P9N7</accession>
<feature type="compositionally biased region" description="Polar residues" evidence="2">
    <location>
        <begin position="68"/>
        <end position="79"/>
    </location>
</feature>
<evidence type="ECO:0000256" key="4">
    <source>
        <dbReference type="SAM" id="SignalP"/>
    </source>
</evidence>
<keyword evidence="3" id="KW-1133">Transmembrane helix</keyword>
<evidence type="ECO:0000256" key="3">
    <source>
        <dbReference type="SAM" id="Phobius"/>
    </source>
</evidence>
<keyword evidence="1" id="KW-0677">Repeat</keyword>